<reference evidence="2 3" key="1">
    <citation type="journal article" date="2016" name="Mol. Biol. Evol.">
        <title>Comparative Genomics of Early-Diverging Mushroom-Forming Fungi Provides Insights into the Origins of Lignocellulose Decay Capabilities.</title>
        <authorList>
            <person name="Nagy L.G."/>
            <person name="Riley R."/>
            <person name="Tritt A."/>
            <person name="Adam C."/>
            <person name="Daum C."/>
            <person name="Floudas D."/>
            <person name="Sun H."/>
            <person name="Yadav J.S."/>
            <person name="Pangilinan J."/>
            <person name="Larsson K.H."/>
            <person name="Matsuura K."/>
            <person name="Barry K."/>
            <person name="Labutti K."/>
            <person name="Kuo R."/>
            <person name="Ohm R.A."/>
            <person name="Bhattacharya S.S."/>
            <person name="Shirouzu T."/>
            <person name="Yoshinaga Y."/>
            <person name="Martin F.M."/>
            <person name="Grigoriev I.V."/>
            <person name="Hibbett D.S."/>
        </authorList>
    </citation>
    <scope>NUCLEOTIDE SEQUENCE [LARGE SCALE GENOMIC DNA]</scope>
    <source>
        <strain evidence="2 3">HHB12029</strain>
    </source>
</reference>
<evidence type="ECO:0000313" key="3">
    <source>
        <dbReference type="Proteomes" id="UP000077266"/>
    </source>
</evidence>
<keyword evidence="1" id="KW-1133">Transmembrane helix</keyword>
<feature type="transmembrane region" description="Helical" evidence="1">
    <location>
        <begin position="83"/>
        <end position="100"/>
    </location>
</feature>
<dbReference type="Proteomes" id="UP000077266">
    <property type="component" value="Unassembled WGS sequence"/>
</dbReference>
<proteinExistence type="predicted"/>
<dbReference type="AlphaFoldDB" id="A0A165KZ97"/>
<name>A0A165KZ97_EXIGL</name>
<organism evidence="2 3">
    <name type="scientific">Exidia glandulosa HHB12029</name>
    <dbReference type="NCBI Taxonomy" id="1314781"/>
    <lineage>
        <taxon>Eukaryota</taxon>
        <taxon>Fungi</taxon>
        <taxon>Dikarya</taxon>
        <taxon>Basidiomycota</taxon>
        <taxon>Agaricomycotina</taxon>
        <taxon>Agaricomycetes</taxon>
        <taxon>Auriculariales</taxon>
        <taxon>Exidiaceae</taxon>
        <taxon>Exidia</taxon>
    </lineage>
</organism>
<evidence type="ECO:0000313" key="2">
    <source>
        <dbReference type="EMBL" id="KZV97120.1"/>
    </source>
</evidence>
<sequence length="328" mass="36237">MAQCQTLFTAFAPASTSLSSQLACPRSTEGVLTAPLSFADVVRCLYLEHTCHPARLSVEASGFIYAAFCLLRPLLRSTMQRRVHVTCTTALLAVFMALAFRSPGAFSVEAGMWFRDAFSFSDIMITIVLALLAGRGKTRNSALIRQDVDVFFRLTSIETVHVLGVLLLSALARGQDTARTAACLESSKYGAGGYLTHLLLRWTVLHPRVQTWAAYRKSVWSPYDRILRMGPVSINPCQTSLFAFGALFYFSAQSFFFLTQFGFPIPFSIVMATVANGVTQLPLPCFFSQSNWMPHFFFGTSCMMLLTLPFVLFSTAHLIAHLVGQKVS</sequence>
<keyword evidence="1" id="KW-0812">Transmembrane</keyword>
<protein>
    <submittedName>
        <fullName evidence="2">Uncharacterized protein</fullName>
    </submittedName>
</protein>
<keyword evidence="3" id="KW-1185">Reference proteome</keyword>
<feature type="transmembrane region" description="Helical" evidence="1">
    <location>
        <begin position="296"/>
        <end position="320"/>
    </location>
</feature>
<feature type="transmembrane region" description="Helical" evidence="1">
    <location>
        <begin position="112"/>
        <end position="133"/>
    </location>
</feature>
<dbReference type="EMBL" id="KV425934">
    <property type="protein sequence ID" value="KZV97120.1"/>
    <property type="molecule type" value="Genomic_DNA"/>
</dbReference>
<accession>A0A165KZ97</accession>
<keyword evidence="1" id="KW-0472">Membrane</keyword>
<gene>
    <name evidence="2" type="ORF">EXIGLDRAFT_390564</name>
</gene>
<dbReference type="InParanoid" id="A0A165KZ97"/>
<evidence type="ECO:0000256" key="1">
    <source>
        <dbReference type="SAM" id="Phobius"/>
    </source>
</evidence>